<evidence type="ECO:0000256" key="1">
    <source>
        <dbReference type="ARBA" id="ARBA00006865"/>
    </source>
</evidence>
<dbReference type="EMBL" id="BSOT01000005">
    <property type="protein sequence ID" value="GLR70539.1"/>
    <property type="molecule type" value="Genomic_DNA"/>
</dbReference>
<reference evidence="8" key="2">
    <citation type="submission" date="2023-01" db="EMBL/GenBank/DDBJ databases">
        <title>Draft genome sequence of Agaribacter marinus strain NBRC 110023.</title>
        <authorList>
            <person name="Sun Q."/>
            <person name="Mori K."/>
        </authorList>
    </citation>
    <scope>NUCLEOTIDE SEQUENCE</scope>
    <source>
        <strain evidence="8">NBRC 110023</strain>
    </source>
</reference>
<evidence type="ECO:0000256" key="5">
    <source>
        <dbReference type="PIRSR" id="PIRSR001097-50"/>
    </source>
</evidence>
<feature type="domain" description="GH16" evidence="7">
    <location>
        <begin position="34"/>
        <end position="300"/>
    </location>
</feature>
<keyword evidence="9" id="KW-1185">Reference proteome</keyword>
<dbReference type="AlphaFoldDB" id="A0AA37SY88"/>
<dbReference type="InterPro" id="IPR016287">
    <property type="entry name" value="Beta_agarase"/>
</dbReference>
<evidence type="ECO:0000256" key="3">
    <source>
        <dbReference type="ARBA" id="ARBA00022801"/>
    </source>
</evidence>
<gene>
    <name evidence="8" type="ORF">GCM10007852_14470</name>
</gene>
<keyword evidence="3" id="KW-0378">Hydrolase</keyword>
<keyword evidence="4" id="KW-0326">Glycosidase</keyword>
<comment type="caution">
    <text evidence="8">The sequence shown here is derived from an EMBL/GenBank/DDBJ whole genome shotgun (WGS) entry which is preliminary data.</text>
</comment>
<dbReference type="GO" id="GO:0005975">
    <property type="term" value="P:carbohydrate metabolic process"/>
    <property type="evidence" value="ECO:0007669"/>
    <property type="project" value="InterPro"/>
</dbReference>
<name>A0AA37SY88_9ALTE</name>
<feature type="active site" description="Proton donor" evidence="5">
    <location>
        <position position="169"/>
    </location>
</feature>
<dbReference type="PIRSF" id="PIRSF001097">
    <property type="entry name" value="Agarase"/>
    <property type="match status" value="1"/>
</dbReference>
<dbReference type="InterPro" id="IPR013320">
    <property type="entry name" value="ConA-like_dom_sf"/>
</dbReference>
<evidence type="ECO:0000313" key="8">
    <source>
        <dbReference type="EMBL" id="GLR70539.1"/>
    </source>
</evidence>
<evidence type="ECO:0000256" key="4">
    <source>
        <dbReference type="ARBA" id="ARBA00023295"/>
    </source>
</evidence>
<evidence type="ECO:0000259" key="7">
    <source>
        <dbReference type="PROSITE" id="PS51762"/>
    </source>
</evidence>
<feature type="active site" description="Nucleophile" evidence="5">
    <location>
        <position position="164"/>
    </location>
</feature>
<dbReference type="Proteomes" id="UP001156601">
    <property type="component" value="Unassembled WGS sequence"/>
</dbReference>
<sequence length="300" mass="34699">MQNFLKKTKNSIVVSTTLLIISLVSRAEVDGPAFKAGQDPKPEGMHWQLLEDYSDEFNGDALNTNKWQQDPVGNGWGWIGRPPGLFSKDAVVVKDGKLHITASVLPKPVERKGKTFLYQGAAVRSIKPARHGWYFEAKMKANRTEMSSTFWLMSKNTDCTKKVELDIQENIGVVSDLAEEWAKQWHRIFHSNAIHRHTKCQKEPVQKQGQLLLDEENWQRYFVYAAWWKSPTEIQFFLDGKYAYTINPSTEFDVPMWLHMVVETYDWNPVPKDGGRVAKAPEHERITSYDWVRVWKLSDN</sequence>
<feature type="chain" id="PRO_5041265425" description="GH16 domain-containing protein" evidence="6">
    <location>
        <begin position="28"/>
        <end position="300"/>
    </location>
</feature>
<dbReference type="PROSITE" id="PS51762">
    <property type="entry name" value="GH16_2"/>
    <property type="match status" value="1"/>
</dbReference>
<dbReference type="GO" id="GO:0033916">
    <property type="term" value="F:beta-agarase activity"/>
    <property type="evidence" value="ECO:0007669"/>
    <property type="project" value="InterPro"/>
</dbReference>
<dbReference type="SUPFAM" id="SSF49899">
    <property type="entry name" value="Concanavalin A-like lectins/glucanases"/>
    <property type="match status" value="1"/>
</dbReference>
<feature type="signal peptide" evidence="6">
    <location>
        <begin position="1"/>
        <end position="27"/>
    </location>
</feature>
<dbReference type="InterPro" id="IPR000757">
    <property type="entry name" value="Beta-glucanase-like"/>
</dbReference>
<proteinExistence type="inferred from homology"/>
<evidence type="ECO:0000256" key="2">
    <source>
        <dbReference type="ARBA" id="ARBA00022729"/>
    </source>
</evidence>
<dbReference type="Gene3D" id="2.60.120.200">
    <property type="match status" value="1"/>
</dbReference>
<reference evidence="8" key="1">
    <citation type="journal article" date="2014" name="Int. J. Syst. Evol. Microbiol.">
        <title>Complete genome sequence of Corynebacterium casei LMG S-19264T (=DSM 44701T), isolated from a smear-ripened cheese.</title>
        <authorList>
            <consortium name="US DOE Joint Genome Institute (JGI-PGF)"/>
            <person name="Walter F."/>
            <person name="Albersmeier A."/>
            <person name="Kalinowski J."/>
            <person name="Ruckert C."/>
        </authorList>
    </citation>
    <scope>NUCLEOTIDE SEQUENCE</scope>
    <source>
        <strain evidence="8">NBRC 110023</strain>
    </source>
</reference>
<dbReference type="RefSeq" id="WP_284216833.1">
    <property type="nucleotide sequence ID" value="NZ_BSOT01000005.1"/>
</dbReference>
<comment type="similarity">
    <text evidence="1">Belongs to the glycosyl hydrolase 16 family.</text>
</comment>
<keyword evidence="2 6" id="KW-0732">Signal</keyword>
<accession>A0AA37SY88</accession>
<evidence type="ECO:0000313" key="9">
    <source>
        <dbReference type="Proteomes" id="UP001156601"/>
    </source>
</evidence>
<organism evidence="8 9">
    <name type="scientific">Agaribacter marinus</name>
    <dbReference type="NCBI Taxonomy" id="1431249"/>
    <lineage>
        <taxon>Bacteria</taxon>
        <taxon>Pseudomonadati</taxon>
        <taxon>Pseudomonadota</taxon>
        <taxon>Gammaproteobacteria</taxon>
        <taxon>Alteromonadales</taxon>
        <taxon>Alteromonadaceae</taxon>
        <taxon>Agaribacter</taxon>
    </lineage>
</organism>
<evidence type="ECO:0000256" key="6">
    <source>
        <dbReference type="SAM" id="SignalP"/>
    </source>
</evidence>
<protein>
    <recommendedName>
        <fullName evidence="7">GH16 domain-containing protein</fullName>
    </recommendedName>
</protein>